<proteinExistence type="predicted"/>
<accession>A0ABM9ACV9</accession>
<dbReference type="EMBL" id="CAKLPX010000001">
    <property type="protein sequence ID" value="CAH0991027.1"/>
    <property type="molecule type" value="Genomic_DNA"/>
</dbReference>
<comment type="caution">
    <text evidence="2">The sequence shown here is derived from an EMBL/GenBank/DDBJ whole genome shotgun (WGS) entry which is preliminary data.</text>
</comment>
<sequence>MLLTRPTIFSCLIALVSLSPLSHADQVQSTHKSDSTFQYQLPANINDFPNDPQKQAAMLAEWDQNINAFTQQGIAGNPWININDYPRDNYVDPRSIQKDEKMVIHPITWTAFPNRVEWYFNTSQNNPYQIPKELLFPLVDEGRLNPKNPALKQWIQYNDADQQGQPLAKKLKQLLKKHPALNSKDLSSFAPLPVPTDICPVVNWNQPADQWQTGDQQNNFGPVGPRGWKDEYNEWVVSRNEKGQITKISFTAENPEYWFTLWRVSPNKVLDLYRKLVHKNVQLEDLYLKNKKGKFVKDYRGAYAYNPLNKWNYGNNADNKGGGAAHLTSPPNTVGAEIYLGAAATIIRQLPDSEYSPQTNNCASLYGSSFRNSDPNIGMQVNQVVKNLGVPLTLTNPVSLYMQRPDFSHYTTPDGTPAAEFFTIVRGQTSDQTGRNYDEILHATFEVPAEKGYTVSDITIAGSQIWWGAQIAETFNQALSGTAYLDRKLPNNARYNPVIDNTAINPWPQPLVKMAIFEAVNEQPKISSATIPLLPPAVPAGTLLTDMALECIDGKEKATIEYIRPDGSVETGITVNIKKTTSMGSGEVTGKHGIFNSMVYVLDINIDKNVKAGQYGIRVTNEGAPIQIATPANLTITNSQ</sequence>
<keyword evidence="1" id="KW-0732">Signal</keyword>
<dbReference type="Proteomes" id="UP000838100">
    <property type="component" value="Unassembled WGS sequence"/>
</dbReference>
<organism evidence="2 3">
    <name type="scientific">Sinobacterium norvegicum</name>
    <dbReference type="NCBI Taxonomy" id="1641715"/>
    <lineage>
        <taxon>Bacteria</taxon>
        <taxon>Pseudomonadati</taxon>
        <taxon>Pseudomonadota</taxon>
        <taxon>Gammaproteobacteria</taxon>
        <taxon>Cellvibrionales</taxon>
        <taxon>Spongiibacteraceae</taxon>
        <taxon>Sinobacterium</taxon>
    </lineage>
</organism>
<evidence type="ECO:0000313" key="3">
    <source>
        <dbReference type="Proteomes" id="UP000838100"/>
    </source>
</evidence>
<protein>
    <submittedName>
        <fullName evidence="2">Uncharacterized protein</fullName>
    </submittedName>
</protein>
<feature type="signal peptide" evidence="1">
    <location>
        <begin position="1"/>
        <end position="24"/>
    </location>
</feature>
<evidence type="ECO:0000256" key="1">
    <source>
        <dbReference type="SAM" id="SignalP"/>
    </source>
</evidence>
<feature type="chain" id="PRO_5046098808" evidence="1">
    <location>
        <begin position="25"/>
        <end position="640"/>
    </location>
</feature>
<dbReference type="RefSeq" id="WP_237443690.1">
    <property type="nucleotide sequence ID" value="NZ_CAKLPX010000001.1"/>
</dbReference>
<evidence type="ECO:0000313" key="2">
    <source>
        <dbReference type="EMBL" id="CAH0991027.1"/>
    </source>
</evidence>
<name>A0ABM9ACV9_9GAMM</name>
<gene>
    <name evidence="2" type="ORF">SIN8267_01128</name>
</gene>
<keyword evidence="3" id="KW-1185">Reference proteome</keyword>
<reference evidence="2" key="1">
    <citation type="submission" date="2021-12" db="EMBL/GenBank/DDBJ databases">
        <authorList>
            <person name="Rodrigo-Torres L."/>
            <person name="Arahal R. D."/>
            <person name="Lucena T."/>
        </authorList>
    </citation>
    <scope>NUCLEOTIDE SEQUENCE</scope>
    <source>
        <strain evidence="2">CECT 8267</strain>
    </source>
</reference>